<protein>
    <recommendedName>
        <fullName evidence="1">Arm DNA-binding domain-containing protein</fullName>
    </recommendedName>
</protein>
<feature type="non-terminal residue" evidence="2">
    <location>
        <position position="1"/>
    </location>
</feature>
<accession>A0ABX1D211</accession>
<evidence type="ECO:0000313" key="3">
    <source>
        <dbReference type="Proteomes" id="UP000703674"/>
    </source>
</evidence>
<evidence type="ECO:0000259" key="1">
    <source>
        <dbReference type="Pfam" id="PF17293"/>
    </source>
</evidence>
<reference evidence="2 3" key="1">
    <citation type="submission" date="2020-03" db="EMBL/GenBank/DDBJ databases">
        <title>Salinimicrobium sp. nov, isolated from SCS.</title>
        <authorList>
            <person name="Cao W.R."/>
        </authorList>
    </citation>
    <scope>NUCLEOTIDE SEQUENCE [LARGE SCALE GENOMIC DNA]</scope>
    <source>
        <strain evidence="3">J15B91</strain>
    </source>
</reference>
<gene>
    <name evidence="2" type="ORF">HC175_16040</name>
</gene>
<name>A0ABX1D211_9FLAO</name>
<keyword evidence="3" id="KW-1185">Reference proteome</keyword>
<comment type="caution">
    <text evidence="2">The sequence shown here is derived from an EMBL/GenBank/DDBJ whole genome shotgun (WGS) entry which is preliminary data.</text>
</comment>
<dbReference type="RefSeq" id="WP_235942648.1">
    <property type="nucleotide sequence ID" value="NZ_JAAVJR010000167.1"/>
</dbReference>
<dbReference type="Proteomes" id="UP000703674">
    <property type="component" value="Unassembled WGS sequence"/>
</dbReference>
<dbReference type="EMBL" id="JAAVJR010000167">
    <property type="protein sequence ID" value="NJW54420.1"/>
    <property type="molecule type" value="Genomic_DNA"/>
</dbReference>
<feature type="domain" description="Arm DNA-binding" evidence="1">
    <location>
        <begin position="2"/>
        <end position="57"/>
    </location>
</feature>
<dbReference type="InterPro" id="IPR035386">
    <property type="entry name" value="Arm-DNA-bind_5"/>
</dbReference>
<organism evidence="2 3">
    <name type="scientific">Salinimicrobium oceani</name>
    <dbReference type="NCBI Taxonomy" id="2722702"/>
    <lineage>
        <taxon>Bacteria</taxon>
        <taxon>Pseudomonadati</taxon>
        <taxon>Bacteroidota</taxon>
        <taxon>Flavobacteriia</taxon>
        <taxon>Flavobacteriales</taxon>
        <taxon>Flavobacteriaceae</taxon>
        <taxon>Salinimicrobium</taxon>
    </lineage>
</organism>
<proteinExistence type="predicted"/>
<sequence>SRYCNSKVWDERAHRIKGRNPEAVTLNNYLDAKHAKLLQCNEDLLKEDKIVTAQTIKSKFLCSDASYKSLKDVIEPHKTTMGMSSNMKF</sequence>
<dbReference type="Pfam" id="PF17293">
    <property type="entry name" value="Arm-DNA-bind_5"/>
    <property type="match status" value="1"/>
</dbReference>
<evidence type="ECO:0000313" key="2">
    <source>
        <dbReference type="EMBL" id="NJW54420.1"/>
    </source>
</evidence>